<feature type="compositionally biased region" description="Basic and acidic residues" evidence="1">
    <location>
        <begin position="555"/>
        <end position="568"/>
    </location>
</feature>
<feature type="compositionally biased region" description="Low complexity" evidence="1">
    <location>
        <begin position="489"/>
        <end position="502"/>
    </location>
</feature>
<feature type="compositionally biased region" description="Low complexity" evidence="1">
    <location>
        <begin position="509"/>
        <end position="520"/>
    </location>
</feature>
<feature type="compositionally biased region" description="Polar residues" evidence="1">
    <location>
        <begin position="405"/>
        <end position="415"/>
    </location>
</feature>
<evidence type="ECO:0000313" key="2">
    <source>
        <dbReference type="EMBL" id="CAL1707327.1"/>
    </source>
</evidence>
<evidence type="ECO:0000313" key="3">
    <source>
        <dbReference type="Proteomes" id="UP001497453"/>
    </source>
</evidence>
<feature type="compositionally biased region" description="Low complexity" evidence="1">
    <location>
        <begin position="416"/>
        <end position="434"/>
    </location>
</feature>
<name>A0ABP1DHK4_9APHY</name>
<accession>A0ABP1DHK4</accession>
<proteinExistence type="predicted"/>
<feature type="compositionally biased region" description="Polar residues" evidence="1">
    <location>
        <begin position="460"/>
        <end position="483"/>
    </location>
</feature>
<protein>
    <submittedName>
        <fullName evidence="2">Uncharacterized protein</fullName>
    </submittedName>
</protein>
<dbReference type="EMBL" id="OZ037947">
    <property type="protein sequence ID" value="CAL1707327.1"/>
    <property type="molecule type" value="Genomic_DNA"/>
</dbReference>
<feature type="compositionally biased region" description="Low complexity" evidence="1">
    <location>
        <begin position="389"/>
        <end position="404"/>
    </location>
</feature>
<feature type="compositionally biased region" description="Low complexity" evidence="1">
    <location>
        <begin position="309"/>
        <end position="327"/>
    </location>
</feature>
<sequence length="633" mass="65197">MQPRFPGFEEHAKHYVLGLLSLHRTYGQLPPETFADDDYAGKINVAVPSLRRRQDSHGHSLSIMPSRLISICGLLLRSTKSNSFKFTSACLYFVDPCPPAQLLCQPFSLRQWSTSKASPSPCFIFQPFVSAANYLSSLTLSNTFFSNTFSIHEATTFFTTSDETMSKLTIISALLLTSSRIILAAPVLNSRADAINLPGGVSGVPTGTTDPVDLVDAITCEIFGMKLADPQEALGRAQSGALQPPLSCNCGVAEFTSLIQQCISSGSRHSKFAARPKHDTSALGAHRQASTYQAFDGPPSTAPGNNVVDATPQAASQAQATSDNSNQTNGPNDNSGSEPSGSTDNSSEESTNPTAETSSRVATADDNNSAVPTSDQMDGNTNGETGAPNSASSSVDSNNSNASSGQSVPTSDDAVSSTPADNNNPAPPSDTNASQGEPFNPLDNKADNADNSNANSDQDVPTTDGTVSSAPADDSTPSESTASPGEPFNSSEADNADNAADSTNEDESTAASSNSNTASNDQSPAPQSAALNDVPSSNNGFSKFGTSGRPAHPSGSDHRHPQGSDRSRPSSGHCDGVACVTQDFGLPGTNAPNLTGLPVSTLTSAGGPLLGGMGSCPSGDLALCLDAGTGSRK</sequence>
<keyword evidence="3" id="KW-1185">Reference proteome</keyword>
<feature type="region of interest" description="Disordered" evidence="1">
    <location>
        <begin position="292"/>
        <end position="576"/>
    </location>
</feature>
<gene>
    <name evidence="2" type="ORF">GFSPODELE1_LOCUS6308</name>
</gene>
<organism evidence="2 3">
    <name type="scientific">Somion occarium</name>
    <dbReference type="NCBI Taxonomy" id="3059160"/>
    <lineage>
        <taxon>Eukaryota</taxon>
        <taxon>Fungi</taxon>
        <taxon>Dikarya</taxon>
        <taxon>Basidiomycota</taxon>
        <taxon>Agaricomycotina</taxon>
        <taxon>Agaricomycetes</taxon>
        <taxon>Polyporales</taxon>
        <taxon>Cerrenaceae</taxon>
        <taxon>Somion</taxon>
    </lineage>
</organism>
<reference evidence="3" key="1">
    <citation type="submission" date="2024-04" db="EMBL/GenBank/DDBJ databases">
        <authorList>
            <person name="Shaw F."/>
            <person name="Minotto A."/>
        </authorList>
    </citation>
    <scope>NUCLEOTIDE SEQUENCE [LARGE SCALE GENOMIC DNA]</scope>
</reference>
<feature type="compositionally biased region" description="Polar residues" evidence="1">
    <location>
        <begin position="521"/>
        <end position="545"/>
    </location>
</feature>
<evidence type="ECO:0000256" key="1">
    <source>
        <dbReference type="SAM" id="MobiDB-lite"/>
    </source>
</evidence>
<feature type="compositionally biased region" description="Polar residues" evidence="1">
    <location>
        <begin position="328"/>
        <end position="388"/>
    </location>
</feature>
<dbReference type="Proteomes" id="UP001497453">
    <property type="component" value="Chromosome 4"/>
</dbReference>
<feature type="compositionally biased region" description="Low complexity" evidence="1">
    <location>
        <begin position="449"/>
        <end position="459"/>
    </location>
</feature>